<organism evidence="1 2">
    <name type="scientific">Saponaria officinalis</name>
    <name type="common">Common soapwort</name>
    <name type="synonym">Lychnis saponaria</name>
    <dbReference type="NCBI Taxonomy" id="3572"/>
    <lineage>
        <taxon>Eukaryota</taxon>
        <taxon>Viridiplantae</taxon>
        <taxon>Streptophyta</taxon>
        <taxon>Embryophyta</taxon>
        <taxon>Tracheophyta</taxon>
        <taxon>Spermatophyta</taxon>
        <taxon>Magnoliopsida</taxon>
        <taxon>eudicotyledons</taxon>
        <taxon>Gunneridae</taxon>
        <taxon>Pentapetalae</taxon>
        <taxon>Caryophyllales</taxon>
        <taxon>Caryophyllaceae</taxon>
        <taxon>Caryophylleae</taxon>
        <taxon>Saponaria</taxon>
    </lineage>
</organism>
<sequence length="118" mass="13355">MDIHVSNNSHIGLAGHSPFKTFYMIGDNPSVDIKGAHRAGRPWFSILTRTWVSRGEKYDHEFQADMHIHYSRLAWIRGNYYGFTIYGVMVVNTKAKAKVCVTAPLPAHAWPSSFIDSC</sequence>
<dbReference type="InterPro" id="IPR023214">
    <property type="entry name" value="HAD_sf"/>
</dbReference>
<gene>
    <name evidence="1" type="ORF">RND81_12G065900</name>
</gene>
<dbReference type="SUPFAM" id="SSF56784">
    <property type="entry name" value="HAD-like"/>
    <property type="match status" value="1"/>
</dbReference>
<comment type="caution">
    <text evidence="1">The sequence shown here is derived from an EMBL/GenBank/DDBJ whole genome shotgun (WGS) entry which is preliminary data.</text>
</comment>
<keyword evidence="2" id="KW-1185">Reference proteome</keyword>
<dbReference type="InterPro" id="IPR036412">
    <property type="entry name" value="HAD-like_sf"/>
</dbReference>
<dbReference type="EMBL" id="JBDFQZ010000012">
    <property type="protein sequence ID" value="KAK9671953.1"/>
    <property type="molecule type" value="Genomic_DNA"/>
</dbReference>
<name>A0AAW1H7D4_SAPOF</name>
<proteinExistence type="predicted"/>
<accession>A0AAW1H7D4</accession>
<protein>
    <submittedName>
        <fullName evidence="1">Uncharacterized protein</fullName>
    </submittedName>
</protein>
<reference evidence="1" key="1">
    <citation type="submission" date="2024-03" db="EMBL/GenBank/DDBJ databases">
        <title>WGS assembly of Saponaria officinalis var. Norfolk2.</title>
        <authorList>
            <person name="Jenkins J."/>
            <person name="Shu S."/>
            <person name="Grimwood J."/>
            <person name="Barry K."/>
            <person name="Goodstein D."/>
            <person name="Schmutz J."/>
            <person name="Leebens-Mack J."/>
            <person name="Osbourn A."/>
        </authorList>
    </citation>
    <scope>NUCLEOTIDE SEQUENCE [LARGE SCALE GENOMIC DNA]</scope>
    <source>
        <strain evidence="1">JIC</strain>
    </source>
</reference>
<dbReference type="Proteomes" id="UP001443914">
    <property type="component" value="Unassembled WGS sequence"/>
</dbReference>
<dbReference type="Pfam" id="PF13242">
    <property type="entry name" value="Hydrolase_like"/>
    <property type="match status" value="1"/>
</dbReference>
<evidence type="ECO:0000313" key="1">
    <source>
        <dbReference type="EMBL" id="KAK9671953.1"/>
    </source>
</evidence>
<dbReference type="AlphaFoldDB" id="A0AAW1H7D4"/>
<evidence type="ECO:0000313" key="2">
    <source>
        <dbReference type="Proteomes" id="UP001443914"/>
    </source>
</evidence>
<dbReference type="Gene3D" id="3.40.50.1000">
    <property type="entry name" value="HAD superfamily/HAD-like"/>
    <property type="match status" value="1"/>
</dbReference>